<evidence type="ECO:0000256" key="1">
    <source>
        <dbReference type="ARBA" id="ARBA00004141"/>
    </source>
</evidence>
<feature type="signal peptide" evidence="6">
    <location>
        <begin position="1"/>
        <end position="24"/>
    </location>
</feature>
<feature type="transmembrane region" description="Helical" evidence="5">
    <location>
        <begin position="53"/>
        <end position="77"/>
    </location>
</feature>
<dbReference type="PANTHER" id="PTHR10671">
    <property type="entry name" value="EPITHELIAL MEMBRANE PROTEIN-RELATED"/>
    <property type="match status" value="1"/>
</dbReference>
<proteinExistence type="predicted"/>
<keyword evidence="4 5" id="KW-0472">Membrane</keyword>
<keyword evidence="6" id="KW-0732">Signal</keyword>
<dbReference type="OrthoDB" id="9427654at2759"/>
<evidence type="ECO:0000313" key="7">
    <source>
        <dbReference type="EMBL" id="KAB0389571.1"/>
    </source>
</evidence>
<evidence type="ECO:0000256" key="2">
    <source>
        <dbReference type="ARBA" id="ARBA00022692"/>
    </source>
</evidence>
<evidence type="ECO:0000256" key="3">
    <source>
        <dbReference type="ARBA" id="ARBA00022989"/>
    </source>
</evidence>
<evidence type="ECO:0008006" key="9">
    <source>
        <dbReference type="Google" id="ProtNLM"/>
    </source>
</evidence>
<sequence>MEPCRSLALLTSSLGLLSLLVALSTNFWFVAEGPSSLSHSGLWPRGDQGSVKGYIHVTQSFCILAALGGLISVSFLVMSCIPSLSAPGRGPIVSTFIAFAAGKDSGLRLGRWDLWPWWSTLSSGGSSLDTPISSPSFPGDCCPGEFRGRLQALSFVSSFIQQKFAGIWLFRG</sequence>
<evidence type="ECO:0000313" key="8">
    <source>
        <dbReference type="Proteomes" id="UP000437017"/>
    </source>
</evidence>
<keyword evidence="8" id="KW-1185">Reference proteome</keyword>
<dbReference type="PANTHER" id="PTHR10671:SF34">
    <property type="entry name" value="PROTEIN NKG7"/>
    <property type="match status" value="1"/>
</dbReference>
<accession>A0A643BNM2</accession>
<gene>
    <name evidence="7" type="ORF">E2I00_002295</name>
</gene>
<dbReference type="AlphaFoldDB" id="A0A643BNM2"/>
<evidence type="ECO:0000256" key="4">
    <source>
        <dbReference type="ARBA" id="ARBA00023136"/>
    </source>
</evidence>
<dbReference type="EMBL" id="SGJD01006978">
    <property type="protein sequence ID" value="KAB0389571.1"/>
    <property type="molecule type" value="Genomic_DNA"/>
</dbReference>
<dbReference type="GO" id="GO:0005886">
    <property type="term" value="C:plasma membrane"/>
    <property type="evidence" value="ECO:0007669"/>
    <property type="project" value="TreeGrafter"/>
</dbReference>
<feature type="chain" id="PRO_5024997692" description="Protein NKG7" evidence="6">
    <location>
        <begin position="25"/>
        <end position="172"/>
    </location>
</feature>
<protein>
    <recommendedName>
        <fullName evidence="9">Protein NKG7</fullName>
    </recommendedName>
</protein>
<dbReference type="PROSITE" id="PS01222">
    <property type="entry name" value="PMP22_2"/>
    <property type="match status" value="1"/>
</dbReference>
<comment type="subcellular location">
    <subcellularLocation>
        <location evidence="1">Membrane</location>
        <topology evidence="1">Multi-pass membrane protein</topology>
    </subcellularLocation>
</comment>
<comment type="caution">
    <text evidence="7">The sequence shown here is derived from an EMBL/GenBank/DDBJ whole genome shotgun (WGS) entry which is preliminary data.</text>
</comment>
<dbReference type="InterPro" id="IPR050579">
    <property type="entry name" value="PMP-22/EMP/MP20-like"/>
</dbReference>
<reference evidence="7 8" key="1">
    <citation type="journal article" date="2019" name="PLoS ONE">
        <title>Genomic analyses reveal an absence of contemporary introgressive admixture between fin whales and blue whales, despite known hybrids.</title>
        <authorList>
            <person name="Westbury M.V."/>
            <person name="Petersen B."/>
            <person name="Lorenzen E.D."/>
        </authorList>
    </citation>
    <scope>NUCLEOTIDE SEQUENCE [LARGE SCALE GENOMIC DNA]</scope>
    <source>
        <strain evidence="7">FinWhale-01</strain>
    </source>
</reference>
<evidence type="ECO:0000256" key="5">
    <source>
        <dbReference type="SAM" id="Phobius"/>
    </source>
</evidence>
<name>A0A643BNM2_BALPH</name>
<keyword evidence="3 5" id="KW-1133">Transmembrane helix</keyword>
<dbReference type="Proteomes" id="UP000437017">
    <property type="component" value="Unassembled WGS sequence"/>
</dbReference>
<dbReference type="InterPro" id="IPR004032">
    <property type="entry name" value="PMP22_EMP_MP20"/>
</dbReference>
<organism evidence="7 8">
    <name type="scientific">Balaenoptera physalus</name>
    <name type="common">Fin whale</name>
    <name type="synonym">Balaena physalus</name>
    <dbReference type="NCBI Taxonomy" id="9770"/>
    <lineage>
        <taxon>Eukaryota</taxon>
        <taxon>Metazoa</taxon>
        <taxon>Chordata</taxon>
        <taxon>Craniata</taxon>
        <taxon>Vertebrata</taxon>
        <taxon>Euteleostomi</taxon>
        <taxon>Mammalia</taxon>
        <taxon>Eutheria</taxon>
        <taxon>Laurasiatheria</taxon>
        <taxon>Artiodactyla</taxon>
        <taxon>Whippomorpha</taxon>
        <taxon>Cetacea</taxon>
        <taxon>Mysticeti</taxon>
        <taxon>Balaenopteridae</taxon>
        <taxon>Balaenoptera</taxon>
    </lineage>
</organism>
<keyword evidence="2 5" id="KW-0812">Transmembrane</keyword>
<evidence type="ECO:0000256" key="6">
    <source>
        <dbReference type="SAM" id="SignalP"/>
    </source>
</evidence>